<evidence type="ECO:0000313" key="2">
    <source>
        <dbReference type="Proteomes" id="UP000662678"/>
    </source>
</evidence>
<dbReference type="RefSeq" id="WP_229799784.1">
    <property type="nucleotide sequence ID" value="NZ_BMYP01000070.1"/>
</dbReference>
<dbReference type="EMBL" id="BMYP01000070">
    <property type="protein sequence ID" value="GHD82093.1"/>
    <property type="molecule type" value="Genomic_DNA"/>
</dbReference>
<organism evidence="1 2">
    <name type="scientific">Vogesella fluminis</name>
    <dbReference type="NCBI Taxonomy" id="1069161"/>
    <lineage>
        <taxon>Bacteria</taxon>
        <taxon>Pseudomonadati</taxon>
        <taxon>Pseudomonadota</taxon>
        <taxon>Betaproteobacteria</taxon>
        <taxon>Neisseriales</taxon>
        <taxon>Chromobacteriaceae</taxon>
        <taxon>Vogesella</taxon>
    </lineage>
</organism>
<accession>A0ABQ3HES4</accession>
<comment type="caution">
    <text evidence="1">The sequence shown here is derived from an EMBL/GenBank/DDBJ whole genome shotgun (WGS) entry which is preliminary data.</text>
</comment>
<evidence type="ECO:0000313" key="1">
    <source>
        <dbReference type="EMBL" id="GHD82093.1"/>
    </source>
</evidence>
<name>A0ABQ3HES4_9NEIS</name>
<reference evidence="2" key="1">
    <citation type="journal article" date="2019" name="Int. J. Syst. Evol. Microbiol.">
        <title>The Global Catalogue of Microorganisms (GCM) 10K type strain sequencing project: providing services to taxonomists for standard genome sequencing and annotation.</title>
        <authorList>
            <consortium name="The Broad Institute Genomics Platform"/>
            <consortium name="The Broad Institute Genome Sequencing Center for Infectious Disease"/>
            <person name="Wu L."/>
            <person name="Ma J."/>
        </authorList>
    </citation>
    <scope>NUCLEOTIDE SEQUENCE [LARGE SCALE GENOMIC DNA]</scope>
    <source>
        <strain evidence="2">KCTC 23713</strain>
    </source>
</reference>
<proteinExistence type="predicted"/>
<protein>
    <submittedName>
        <fullName evidence="1">Uncharacterized protein</fullName>
    </submittedName>
</protein>
<keyword evidence="2" id="KW-1185">Reference proteome</keyword>
<sequence length="276" mass="30683">MGKKTLSNAHCLLDLIEKAPVSILKAFSGLPECQALARGFDWSQDEATLSPVLLEHVKHLRKEQRDPAEREALRVLRLASPRGSAILTTVADQLNDGELIAVFMSQDGGEIGRAVWMRTHSDEAARLFDVAESILNTGDIRGNKRLYDAFDVPCDDAPPFIWNDTVKKDLESQLTSVMRLGEPCEVVYVPLADEGKNGDTKTIHYLVVRFAGDQVTAVQVVNRNRRSFCYFPVRDATLVYAPDRKVVEVYAHTLSTRAPLANVLSSSLSDLTSRMR</sequence>
<dbReference type="Proteomes" id="UP000662678">
    <property type="component" value="Unassembled WGS sequence"/>
</dbReference>
<gene>
    <name evidence="1" type="ORF">GCM10011419_29090</name>
</gene>